<organism evidence="1 2">
    <name type="scientific">Mesorhizobium metallidurans STM 2683</name>
    <dbReference type="NCBI Taxonomy" id="1297569"/>
    <lineage>
        <taxon>Bacteria</taxon>
        <taxon>Pseudomonadati</taxon>
        <taxon>Pseudomonadota</taxon>
        <taxon>Alphaproteobacteria</taxon>
        <taxon>Hyphomicrobiales</taxon>
        <taxon>Phyllobacteriaceae</taxon>
        <taxon>Mesorhizobium</taxon>
    </lineage>
</organism>
<protein>
    <submittedName>
        <fullName evidence="1">Uncharacterized protein</fullName>
    </submittedName>
</protein>
<gene>
    <name evidence="1" type="ORF">MESS2_750004</name>
</gene>
<keyword evidence="2" id="KW-1185">Reference proteome</keyword>
<dbReference type="EMBL" id="CAUM01000145">
    <property type="protein sequence ID" value="CCV08455.1"/>
    <property type="molecule type" value="Genomic_DNA"/>
</dbReference>
<comment type="caution">
    <text evidence="1">The sequence shown here is derived from an EMBL/GenBank/DDBJ whole genome shotgun (WGS) entry which is preliminary data.</text>
</comment>
<dbReference type="STRING" id="1297569.MESS2_750004"/>
<name>M5EWV6_9HYPH</name>
<evidence type="ECO:0000313" key="2">
    <source>
        <dbReference type="Proteomes" id="UP000012062"/>
    </source>
</evidence>
<accession>M5EWV6</accession>
<dbReference type="Proteomes" id="UP000012062">
    <property type="component" value="Unassembled WGS sequence"/>
</dbReference>
<dbReference type="AlphaFoldDB" id="M5EWV6"/>
<reference evidence="1 2" key="1">
    <citation type="submission" date="2013-02" db="EMBL/GenBank/DDBJ databases">
        <authorList>
            <person name="Genoscope - CEA"/>
        </authorList>
    </citation>
    <scope>NUCLEOTIDE SEQUENCE [LARGE SCALE GENOMIC DNA]</scope>
    <source>
        <strain evidence="1 2">STM 2683</strain>
    </source>
</reference>
<sequence length="194" mass="21567">MSSWIGPMQFMGDRLNFYSSLNTRIAAAWAMNERGKEERRIVLPPVPLFEFDHDVPIEDILSLTSTASDRRKGRALIARLADLPAEERESEIARLNAELSRASRVAVNRQRAALLIDSGFSVGTYLFGVNAFPFVPALTLTQIVLACAQRAPALDAIIDEIERAFIGVLGRNEDLHFLSKVSRVARRLTVQDGT</sequence>
<proteinExistence type="predicted"/>
<evidence type="ECO:0000313" key="1">
    <source>
        <dbReference type="EMBL" id="CCV08455.1"/>
    </source>
</evidence>